<protein>
    <submittedName>
        <fullName evidence="1">Uncharacterized protein</fullName>
    </submittedName>
</protein>
<evidence type="ECO:0000313" key="1">
    <source>
        <dbReference type="EMBL" id="CAG9328663.1"/>
    </source>
</evidence>
<reference evidence="1" key="1">
    <citation type="submission" date="2021-09" db="EMBL/GenBank/DDBJ databases">
        <authorList>
            <consortium name="AG Swart"/>
            <person name="Singh M."/>
            <person name="Singh A."/>
            <person name="Seah K."/>
            <person name="Emmerich C."/>
        </authorList>
    </citation>
    <scope>NUCLEOTIDE SEQUENCE</scope>
    <source>
        <strain evidence="1">ATCC30299</strain>
    </source>
</reference>
<evidence type="ECO:0000313" key="2">
    <source>
        <dbReference type="Proteomes" id="UP001162131"/>
    </source>
</evidence>
<dbReference type="AlphaFoldDB" id="A0AAU9JSE8"/>
<organism evidence="1 2">
    <name type="scientific">Blepharisma stoltei</name>
    <dbReference type="NCBI Taxonomy" id="1481888"/>
    <lineage>
        <taxon>Eukaryota</taxon>
        <taxon>Sar</taxon>
        <taxon>Alveolata</taxon>
        <taxon>Ciliophora</taxon>
        <taxon>Postciliodesmatophora</taxon>
        <taxon>Heterotrichea</taxon>
        <taxon>Heterotrichida</taxon>
        <taxon>Blepharismidae</taxon>
        <taxon>Blepharisma</taxon>
    </lineage>
</organism>
<dbReference type="EMBL" id="CAJZBQ010000046">
    <property type="protein sequence ID" value="CAG9328663.1"/>
    <property type="molecule type" value="Genomic_DNA"/>
</dbReference>
<keyword evidence="2" id="KW-1185">Reference proteome</keyword>
<name>A0AAU9JSE8_9CILI</name>
<sequence>MKSTNKFTPLTPLKIEKNSHFYVSPKRRIIEKSFLEKAKQESEPKIKRPELPAFRISKSPNGIFKSKISVSYMRIKQNYENLNQNQDKSEKSAKILPPLIPTTDRREIDTSFITNRSNLDSFRNLPLTYSEVPTPGSRSPSPEFRYKLRSPMLVHEIGAESLKDFFAKNKNKVKKFIDESQQTDSADFENIPQISLETKFKPIKHLQVVIPQQQSDVIPSVKKLRIYRRNDPGDQSDRYKILHDYLV</sequence>
<dbReference type="Proteomes" id="UP001162131">
    <property type="component" value="Unassembled WGS sequence"/>
</dbReference>
<comment type="caution">
    <text evidence="1">The sequence shown here is derived from an EMBL/GenBank/DDBJ whole genome shotgun (WGS) entry which is preliminary data.</text>
</comment>
<accession>A0AAU9JSE8</accession>
<gene>
    <name evidence="1" type="ORF">BSTOLATCC_MIC46656</name>
</gene>
<proteinExistence type="predicted"/>